<feature type="transmembrane region" description="Helical" evidence="2">
    <location>
        <begin position="52"/>
        <end position="70"/>
    </location>
</feature>
<protein>
    <submittedName>
        <fullName evidence="3">PrgI family protein</fullName>
    </submittedName>
</protein>
<keyword evidence="2" id="KW-1133">Transmembrane helix</keyword>
<gene>
    <name evidence="3" type="ORF">JW592_31250</name>
</gene>
<keyword evidence="4" id="KW-1185">Reference proteome</keyword>
<accession>A0ABS3X467</accession>
<feature type="region of interest" description="Disordered" evidence="1">
    <location>
        <begin position="400"/>
        <end position="433"/>
    </location>
</feature>
<evidence type="ECO:0000313" key="3">
    <source>
        <dbReference type="EMBL" id="MBO8189892.1"/>
    </source>
</evidence>
<keyword evidence="2" id="KW-0472">Membrane</keyword>
<feature type="compositionally biased region" description="Basic and acidic residues" evidence="1">
    <location>
        <begin position="421"/>
        <end position="433"/>
    </location>
</feature>
<dbReference type="NCBIfam" id="NF042935">
    <property type="entry name" value="SCO6880_fam"/>
    <property type="match status" value="1"/>
</dbReference>
<evidence type="ECO:0000313" key="4">
    <source>
        <dbReference type="Proteomes" id="UP001518976"/>
    </source>
</evidence>
<organism evidence="3 4">
    <name type="scientific">Streptomyces spirodelae</name>
    <dbReference type="NCBI Taxonomy" id="2812904"/>
    <lineage>
        <taxon>Bacteria</taxon>
        <taxon>Bacillati</taxon>
        <taxon>Actinomycetota</taxon>
        <taxon>Actinomycetes</taxon>
        <taxon>Kitasatosporales</taxon>
        <taxon>Streptomycetaceae</taxon>
        <taxon>Streptomyces</taxon>
    </lineage>
</organism>
<feature type="transmembrane region" description="Helical" evidence="2">
    <location>
        <begin position="24"/>
        <end position="45"/>
    </location>
</feature>
<comment type="caution">
    <text evidence="3">The sequence shown here is derived from an EMBL/GenBank/DDBJ whole genome shotgun (WGS) entry which is preliminary data.</text>
</comment>
<dbReference type="InterPro" id="IPR049978">
    <property type="entry name" value="SCO6880-like"/>
</dbReference>
<keyword evidence="2" id="KW-0812">Transmembrane</keyword>
<evidence type="ECO:0000256" key="2">
    <source>
        <dbReference type="SAM" id="Phobius"/>
    </source>
</evidence>
<dbReference type="Proteomes" id="UP001518976">
    <property type="component" value="Unassembled WGS sequence"/>
</dbReference>
<name>A0ABS3X467_9ACTN</name>
<dbReference type="RefSeq" id="WP_209268649.1">
    <property type="nucleotide sequence ID" value="NZ_JAFFZN010000045.1"/>
</dbReference>
<reference evidence="3 4" key="1">
    <citation type="submission" date="2021-02" db="EMBL/GenBank/DDBJ databases">
        <title>Streptomyces spirodelae sp. nov., isolated from duckweed.</title>
        <authorList>
            <person name="Saimee Y."/>
            <person name="Duangmal K."/>
        </authorList>
    </citation>
    <scope>NUCLEOTIDE SEQUENCE [LARGE SCALE GENOMIC DNA]</scope>
    <source>
        <strain evidence="3 4">DW4-2</strain>
    </source>
</reference>
<sequence length="513" mass="54190">MSTPASAHVEPATFSGWQSERSGFIGNLSGPGFALVAAASAIALVPIHQKSWTAALICLPLAGVLLLLAYGRVLGLTADEWIVLAVRHQYAVATRRNLFFSGAFAPRTRDGRQPMDLPGSLARLHMLEAPDGLGGQLGIMHNPLEASYTAIARVTFPGLALSDTAKQNARVAGWAAFLRSQCKEDGVITRVAVHQRSLPDDGTALRSWTARHTSPGAPAVAVESLNELMAGAGPSATARETYLAVTLSSSRARLAVKGAGGGQAGAAAVLVREITAMHGALSSAGLQVLEWLSPNGVAQAIRTAYDPEEQLAAAARDAAAEDPSWQGVAGGVLPEVAGPAAAETSWGVYRHDSAWTVTYQVRGFPLSEVYATFLTPLLRPRQNARRSLSLVYEPIGPSKARNELAREKTKRQSARKLRAKTGRDESEDERREAETARAQDIARAAGHGVVRLTGVLAVTVTDFEELETACAELQADASEAGLTLRRIWGAQDSGFAVAALPLAQGLPDRRVGI</sequence>
<dbReference type="EMBL" id="JAFFZN010000045">
    <property type="protein sequence ID" value="MBO8189892.1"/>
    <property type="molecule type" value="Genomic_DNA"/>
</dbReference>
<evidence type="ECO:0000256" key="1">
    <source>
        <dbReference type="SAM" id="MobiDB-lite"/>
    </source>
</evidence>
<feature type="compositionally biased region" description="Basic residues" evidence="1">
    <location>
        <begin position="408"/>
        <end position="420"/>
    </location>
</feature>
<proteinExistence type="predicted"/>